<keyword evidence="2" id="KW-0732">Signal</keyword>
<dbReference type="AlphaFoldDB" id="A0A936Z6S9"/>
<dbReference type="Proteomes" id="UP000605848">
    <property type="component" value="Unassembled WGS sequence"/>
</dbReference>
<evidence type="ECO:0000313" key="4">
    <source>
        <dbReference type="Proteomes" id="UP000605848"/>
    </source>
</evidence>
<accession>A0A936Z6S9</accession>
<feature type="region of interest" description="Disordered" evidence="1">
    <location>
        <begin position="27"/>
        <end position="69"/>
    </location>
</feature>
<evidence type="ECO:0000256" key="1">
    <source>
        <dbReference type="SAM" id="MobiDB-lite"/>
    </source>
</evidence>
<feature type="signal peptide" evidence="2">
    <location>
        <begin position="1"/>
        <end position="21"/>
    </location>
</feature>
<comment type="caution">
    <text evidence="3">The sequence shown here is derived from an EMBL/GenBank/DDBJ whole genome shotgun (WGS) entry which is preliminary data.</text>
</comment>
<proteinExistence type="predicted"/>
<dbReference type="PROSITE" id="PS51257">
    <property type="entry name" value="PROKAR_LIPOPROTEIN"/>
    <property type="match status" value="1"/>
</dbReference>
<protein>
    <submittedName>
        <fullName evidence="3">Uncharacterized protein</fullName>
    </submittedName>
</protein>
<feature type="compositionally biased region" description="Low complexity" evidence="1">
    <location>
        <begin position="40"/>
        <end position="62"/>
    </location>
</feature>
<name>A0A936Z6S9_9HYPH</name>
<dbReference type="RefSeq" id="WP_202055393.1">
    <property type="nucleotide sequence ID" value="NZ_JAEQMY010000002.1"/>
</dbReference>
<gene>
    <name evidence="3" type="ORF">JKG68_01825</name>
</gene>
<dbReference type="EMBL" id="JAEQMY010000002">
    <property type="protein sequence ID" value="MBL0402697.1"/>
    <property type="molecule type" value="Genomic_DNA"/>
</dbReference>
<feature type="chain" id="PRO_5037463269" evidence="2">
    <location>
        <begin position="22"/>
        <end position="69"/>
    </location>
</feature>
<evidence type="ECO:0000313" key="3">
    <source>
        <dbReference type="EMBL" id="MBL0402697.1"/>
    </source>
</evidence>
<sequence length="69" mass="6876">MRNFLAVPAILAGLALSGCTASTEAVGVLPRDPVPPPPSVSGRTAPRAAADARAGTATPRRTLSVPGRS</sequence>
<evidence type="ECO:0000256" key="2">
    <source>
        <dbReference type="SAM" id="SignalP"/>
    </source>
</evidence>
<reference evidence="3" key="1">
    <citation type="submission" date="2021-01" db="EMBL/GenBank/DDBJ databases">
        <title>Microvirga sp.</title>
        <authorList>
            <person name="Kim M.K."/>
        </authorList>
    </citation>
    <scope>NUCLEOTIDE SEQUENCE</scope>
    <source>
        <strain evidence="3">5420S-16</strain>
    </source>
</reference>
<keyword evidence="4" id="KW-1185">Reference proteome</keyword>
<organism evidence="3 4">
    <name type="scientific">Microvirga aerilata</name>
    <dbReference type="NCBI Taxonomy" id="670292"/>
    <lineage>
        <taxon>Bacteria</taxon>
        <taxon>Pseudomonadati</taxon>
        <taxon>Pseudomonadota</taxon>
        <taxon>Alphaproteobacteria</taxon>
        <taxon>Hyphomicrobiales</taxon>
        <taxon>Methylobacteriaceae</taxon>
        <taxon>Microvirga</taxon>
    </lineage>
</organism>